<sequence>MSLVGPPIANRSSVTGQTKGGSPTHHEDDTIKVVYVTQIGVTRGPTLESGLGLELAGEHLVAGVHGAVLPQVKEFRYLGVKVAGRYLRDRVRSSVTWEELREELLLLLKGDNFGGLDNSLGRCSRHLVEKTSSVELKEVPTERKVWASLLKMLPLQPSSG</sequence>
<comment type="caution">
    <text evidence="2">The sequence shown here is derived from an EMBL/GenBank/DDBJ whole genome shotgun (WGS) entry which is preliminary data.</text>
</comment>
<dbReference type="AlphaFoldDB" id="A0A5C6MVX2"/>
<gene>
    <name evidence="2" type="ORF">D4764_06G0006830</name>
</gene>
<name>A0A5C6MVX2_9TELE</name>
<keyword evidence="3" id="KW-1185">Reference proteome</keyword>
<accession>A0A5C6MVX2</accession>
<feature type="region of interest" description="Disordered" evidence="1">
    <location>
        <begin position="1"/>
        <end position="27"/>
    </location>
</feature>
<protein>
    <submittedName>
        <fullName evidence="2">Uncharacterized protein</fullName>
    </submittedName>
</protein>
<evidence type="ECO:0000313" key="3">
    <source>
        <dbReference type="Proteomes" id="UP000324091"/>
    </source>
</evidence>
<dbReference type="EMBL" id="RHFK02000019">
    <property type="protein sequence ID" value="TWW59153.1"/>
    <property type="molecule type" value="Genomic_DNA"/>
</dbReference>
<organism evidence="2 3">
    <name type="scientific">Takifugu flavidus</name>
    <name type="common">sansaifugu</name>
    <dbReference type="NCBI Taxonomy" id="433684"/>
    <lineage>
        <taxon>Eukaryota</taxon>
        <taxon>Metazoa</taxon>
        <taxon>Chordata</taxon>
        <taxon>Craniata</taxon>
        <taxon>Vertebrata</taxon>
        <taxon>Euteleostomi</taxon>
        <taxon>Actinopterygii</taxon>
        <taxon>Neopterygii</taxon>
        <taxon>Teleostei</taxon>
        <taxon>Neoteleostei</taxon>
        <taxon>Acanthomorphata</taxon>
        <taxon>Eupercaria</taxon>
        <taxon>Tetraodontiformes</taxon>
        <taxon>Tetradontoidea</taxon>
        <taxon>Tetraodontidae</taxon>
        <taxon>Takifugu</taxon>
    </lineage>
</organism>
<feature type="compositionally biased region" description="Polar residues" evidence="1">
    <location>
        <begin position="10"/>
        <end position="21"/>
    </location>
</feature>
<evidence type="ECO:0000313" key="2">
    <source>
        <dbReference type="EMBL" id="TWW59153.1"/>
    </source>
</evidence>
<dbReference type="Proteomes" id="UP000324091">
    <property type="component" value="Chromosome 6"/>
</dbReference>
<reference evidence="2 3" key="1">
    <citation type="submission" date="2019-04" db="EMBL/GenBank/DDBJ databases">
        <title>Chromosome genome assembly for Takifugu flavidus.</title>
        <authorList>
            <person name="Xiao S."/>
        </authorList>
    </citation>
    <scope>NUCLEOTIDE SEQUENCE [LARGE SCALE GENOMIC DNA]</scope>
    <source>
        <strain evidence="2">HTHZ2018</strain>
        <tissue evidence="2">Muscle</tissue>
    </source>
</reference>
<evidence type="ECO:0000256" key="1">
    <source>
        <dbReference type="SAM" id="MobiDB-lite"/>
    </source>
</evidence>
<proteinExistence type="predicted"/>